<dbReference type="GO" id="GO:0001727">
    <property type="term" value="F:lipid kinase activity"/>
    <property type="evidence" value="ECO:0007669"/>
    <property type="project" value="UniProtKB-ARBA"/>
</dbReference>
<dbReference type="Gene3D" id="3.40.50.10330">
    <property type="entry name" value="Probable inorganic polyphosphate/atp-NAD kinase, domain 1"/>
    <property type="match status" value="1"/>
</dbReference>
<keyword evidence="2" id="KW-0808">Transferase</keyword>
<keyword evidence="2" id="KW-0418">Kinase</keyword>
<dbReference type="InterPro" id="IPR050187">
    <property type="entry name" value="Lipid_Phosphate_FormReg"/>
</dbReference>
<name>C1LJ82_SCHJA</name>
<dbReference type="PANTHER" id="PTHR12358:SF31">
    <property type="entry name" value="ACYLGLYCEROL KINASE, MITOCHONDRIAL"/>
    <property type="match status" value="1"/>
</dbReference>
<dbReference type="SMART" id="SM00046">
    <property type="entry name" value="DAGKc"/>
    <property type="match status" value="1"/>
</dbReference>
<dbReference type="AlphaFoldDB" id="C1LJ82"/>
<dbReference type="InterPro" id="IPR016064">
    <property type="entry name" value="NAD/diacylglycerol_kinase_sf"/>
</dbReference>
<sequence>MQQSVCTTYNVWISPFFRELQCTLYLKEVGICIIPKHTSSFGKIYIHKNLLIECKKEIISLGNQKRKTCIKLNYFKISRIYEKNTDFKVLKEASLSIFLSSDQEVSGCIKAIEHFFQNASQESGKPYLVFVNPSSGSKNALNNFNTKVVPIWEKMNISYELFCTEYAGHAENTVTNLSKTDLLCYRAIVACSGDGLVNEIINGLLSRSDYAHISAKHTIKIGILPSGSANSTAASICHHSGLFGNSSLLLHCAFLLTLPNENIQVNPCDWSTGHNEHWKFTLPVLPYISPLNGIRFGTCDANFHRFGIQSIEWGLFSDVDYKSERLRWMGEKRFLLYISYYIIKKPKYRAKLSYLPLDNLLPKKVNCTNDEPVQASSVLELSSMECGKLDDLSINVNESREPVKKSCKSWSFLPDANQPISNRQYKWVTVDEEFISILVLNHSHITSSSVLYPEAHISDPYLTLLILHENITRFDLLLMLQAMSNGKGMESTSCIDIVKICALRVEPYSKESVITMLDGELMPSGIFQAEVVPGISNIISGTKVV</sequence>
<organism evidence="2">
    <name type="scientific">Schistosoma japonicum</name>
    <name type="common">Blood fluke</name>
    <dbReference type="NCBI Taxonomy" id="6182"/>
    <lineage>
        <taxon>Eukaryota</taxon>
        <taxon>Metazoa</taxon>
        <taxon>Spiralia</taxon>
        <taxon>Lophotrochozoa</taxon>
        <taxon>Platyhelminthes</taxon>
        <taxon>Trematoda</taxon>
        <taxon>Digenea</taxon>
        <taxon>Strigeidida</taxon>
        <taxon>Schistosomatoidea</taxon>
        <taxon>Schistosomatidae</taxon>
        <taxon>Schistosoma</taxon>
    </lineage>
</organism>
<reference evidence="2" key="1">
    <citation type="journal article" date="2009" name="Nature">
        <title>The Schistosoma japonicum genome reveals features of host-parasite interplay.</title>
        <authorList>
            <person name="Liu F."/>
            <person name="Zhou Y."/>
            <person name="Wang Z.Q."/>
            <person name="Lu G."/>
            <person name="Zheng H."/>
            <person name="Brindley P.J."/>
            <person name="McManus D.P."/>
            <person name="Blair D."/>
            <person name="Zhang Q.H."/>
            <person name="Zhong Y."/>
            <person name="Wang S."/>
            <person name="Han Z.G."/>
            <person name="Chen Z."/>
        </authorList>
    </citation>
    <scope>NUCLEOTIDE SEQUENCE</scope>
    <source>
        <strain evidence="2">Anhui</strain>
    </source>
</reference>
<proteinExistence type="evidence at transcript level"/>
<dbReference type="GO" id="GO:0005737">
    <property type="term" value="C:cytoplasm"/>
    <property type="evidence" value="ECO:0007669"/>
    <property type="project" value="TreeGrafter"/>
</dbReference>
<reference evidence="2" key="2">
    <citation type="submission" date="2009-03" db="EMBL/GenBank/DDBJ databases">
        <authorList>
            <person name="Gang L."/>
        </authorList>
    </citation>
    <scope>NUCLEOTIDE SEQUENCE</scope>
    <source>
        <strain evidence="2">Anhui</strain>
    </source>
</reference>
<dbReference type="SUPFAM" id="SSF111331">
    <property type="entry name" value="NAD kinase/diacylglycerol kinase-like"/>
    <property type="match status" value="1"/>
</dbReference>
<evidence type="ECO:0000259" key="1">
    <source>
        <dbReference type="PROSITE" id="PS50146"/>
    </source>
</evidence>
<dbReference type="InterPro" id="IPR017438">
    <property type="entry name" value="ATP-NAD_kinase_N"/>
</dbReference>
<dbReference type="InterPro" id="IPR001206">
    <property type="entry name" value="Diacylglycerol_kinase_cat_dom"/>
</dbReference>
<dbReference type="Pfam" id="PF00781">
    <property type="entry name" value="DAGK_cat"/>
    <property type="match status" value="1"/>
</dbReference>
<dbReference type="PANTHER" id="PTHR12358">
    <property type="entry name" value="SPHINGOSINE KINASE"/>
    <property type="match status" value="1"/>
</dbReference>
<protein>
    <submittedName>
        <fullName evidence="2">Sphingosine kinase 2</fullName>
    </submittedName>
</protein>
<dbReference type="GO" id="GO:0016020">
    <property type="term" value="C:membrane"/>
    <property type="evidence" value="ECO:0007669"/>
    <property type="project" value="TreeGrafter"/>
</dbReference>
<evidence type="ECO:0000313" key="2">
    <source>
        <dbReference type="EMBL" id="CAX74760.1"/>
    </source>
</evidence>
<dbReference type="Gene3D" id="2.60.200.40">
    <property type="match status" value="1"/>
</dbReference>
<dbReference type="EMBL" id="FN319032">
    <property type="protein sequence ID" value="CAX74760.1"/>
    <property type="molecule type" value="mRNA"/>
</dbReference>
<accession>C1LJ82</accession>
<dbReference type="GO" id="GO:0016773">
    <property type="term" value="F:phosphotransferase activity, alcohol group as acceptor"/>
    <property type="evidence" value="ECO:0007669"/>
    <property type="project" value="UniProtKB-ARBA"/>
</dbReference>
<dbReference type="GO" id="GO:0046512">
    <property type="term" value="P:sphingosine biosynthetic process"/>
    <property type="evidence" value="ECO:0007669"/>
    <property type="project" value="TreeGrafter"/>
</dbReference>
<dbReference type="PROSITE" id="PS50146">
    <property type="entry name" value="DAGK"/>
    <property type="match status" value="1"/>
</dbReference>
<gene>
    <name evidence="2" type="primary">Sk2</name>
</gene>
<feature type="domain" description="DAGKc" evidence="1">
    <location>
        <begin position="122"/>
        <end position="235"/>
    </location>
</feature>